<gene>
    <name evidence="6" type="ORF">TR99351</name>
</gene>
<feature type="transmembrane region" description="Helical" evidence="5">
    <location>
        <begin position="132"/>
        <end position="155"/>
    </location>
</feature>
<dbReference type="InterPro" id="IPR036259">
    <property type="entry name" value="MFS_trans_sf"/>
</dbReference>
<comment type="subcellular location">
    <subcellularLocation>
        <location evidence="1">Membrane</location>
        <topology evidence="1">Multi-pass membrane protein</topology>
    </subcellularLocation>
</comment>
<reference evidence="6" key="1">
    <citation type="submission" date="2016-01" db="EMBL/GenBank/DDBJ databases">
        <title>Reference transcriptome for the parasite Schistocephalus solidus: insights into the molecular evolution of parasitism.</title>
        <authorList>
            <person name="Hebert F.O."/>
            <person name="Grambauer S."/>
            <person name="Barber I."/>
            <person name="Landry C.R."/>
            <person name="Aubin-Horth N."/>
        </authorList>
    </citation>
    <scope>NUCLEOTIDE SEQUENCE</scope>
</reference>
<feature type="transmembrane region" description="Helical" evidence="5">
    <location>
        <begin position="76"/>
        <end position="101"/>
    </location>
</feature>
<feature type="transmembrane region" description="Helical" evidence="5">
    <location>
        <begin position="360"/>
        <end position="382"/>
    </location>
</feature>
<dbReference type="EMBL" id="GEEE01020959">
    <property type="protein sequence ID" value="JAP42266.1"/>
    <property type="molecule type" value="Transcribed_RNA"/>
</dbReference>
<evidence type="ECO:0000313" key="6">
    <source>
        <dbReference type="EMBL" id="JAP42266.1"/>
    </source>
</evidence>
<feature type="transmembrane region" description="Helical" evidence="5">
    <location>
        <begin position="431"/>
        <end position="450"/>
    </location>
</feature>
<evidence type="ECO:0000256" key="2">
    <source>
        <dbReference type="ARBA" id="ARBA00022692"/>
    </source>
</evidence>
<dbReference type="PANTHER" id="PTHR23507:SF1">
    <property type="entry name" value="FI18259P1-RELATED"/>
    <property type="match status" value="1"/>
</dbReference>
<dbReference type="AlphaFoldDB" id="A0A0X3P548"/>
<dbReference type="GO" id="GO:0022857">
    <property type="term" value="F:transmembrane transporter activity"/>
    <property type="evidence" value="ECO:0007669"/>
    <property type="project" value="TreeGrafter"/>
</dbReference>
<dbReference type="SUPFAM" id="SSF103473">
    <property type="entry name" value="MFS general substrate transporter"/>
    <property type="match status" value="2"/>
</dbReference>
<accession>A0A0X3P548</accession>
<keyword evidence="3 5" id="KW-1133">Transmembrane helix</keyword>
<dbReference type="Gene3D" id="1.20.1250.20">
    <property type="entry name" value="MFS general substrate transporter like domains"/>
    <property type="match status" value="1"/>
</dbReference>
<evidence type="ECO:0000256" key="3">
    <source>
        <dbReference type="ARBA" id="ARBA00022989"/>
    </source>
</evidence>
<protein>
    <submittedName>
        <fullName evidence="6">Uncharacterized protein</fullName>
    </submittedName>
</protein>
<feature type="transmembrane region" description="Helical" evidence="5">
    <location>
        <begin position="108"/>
        <end position="126"/>
    </location>
</feature>
<feature type="transmembrane region" description="Helical" evidence="5">
    <location>
        <begin position="497"/>
        <end position="520"/>
    </location>
</feature>
<organism evidence="6">
    <name type="scientific">Schistocephalus solidus</name>
    <name type="common">Tapeworm</name>
    <dbReference type="NCBI Taxonomy" id="70667"/>
    <lineage>
        <taxon>Eukaryota</taxon>
        <taxon>Metazoa</taxon>
        <taxon>Spiralia</taxon>
        <taxon>Lophotrochozoa</taxon>
        <taxon>Platyhelminthes</taxon>
        <taxon>Cestoda</taxon>
        <taxon>Eucestoda</taxon>
        <taxon>Diphyllobothriidea</taxon>
        <taxon>Diphyllobothriidae</taxon>
        <taxon>Schistocephalus</taxon>
    </lineage>
</organism>
<feature type="transmembrane region" description="Helical" evidence="5">
    <location>
        <begin position="311"/>
        <end position="332"/>
    </location>
</feature>
<keyword evidence="2 5" id="KW-0812">Transmembrane</keyword>
<evidence type="ECO:0000256" key="4">
    <source>
        <dbReference type="ARBA" id="ARBA00023136"/>
    </source>
</evidence>
<feature type="transmembrane region" description="Helical" evidence="5">
    <location>
        <begin position="7"/>
        <end position="28"/>
    </location>
</feature>
<dbReference type="PANTHER" id="PTHR23507">
    <property type="entry name" value="ZGC:174356"/>
    <property type="match status" value="1"/>
</dbReference>
<feature type="transmembrane region" description="Helical" evidence="5">
    <location>
        <begin position="246"/>
        <end position="269"/>
    </location>
</feature>
<keyword evidence="4 5" id="KW-0472">Membrane</keyword>
<feature type="transmembrane region" description="Helical" evidence="5">
    <location>
        <begin position="526"/>
        <end position="553"/>
    </location>
</feature>
<evidence type="ECO:0000256" key="1">
    <source>
        <dbReference type="ARBA" id="ARBA00004141"/>
    </source>
</evidence>
<feature type="transmembrane region" description="Helical" evidence="5">
    <location>
        <begin position="220"/>
        <end position="240"/>
    </location>
</feature>
<proteinExistence type="predicted"/>
<dbReference type="GO" id="GO:0016020">
    <property type="term" value="C:membrane"/>
    <property type="evidence" value="ECO:0007669"/>
    <property type="project" value="UniProtKB-SubCell"/>
</dbReference>
<evidence type="ECO:0000256" key="5">
    <source>
        <dbReference type="SAM" id="Phobius"/>
    </source>
</evidence>
<feature type="transmembrane region" description="Helical" evidence="5">
    <location>
        <begin position="456"/>
        <end position="477"/>
    </location>
</feature>
<sequence length="558" mass="60382">MTNVKGIYFLVFATGIFCTGTLSIMIFIRMQYMVYRLNKVTGIMPCEGESFCLNTSSAFENMTNLDKSQWVQSTSAFVATAMSLVSGTIGLLTIIPLGFISDRYGRRYALLIAFTGFIIEASMNAATMLLHLPLWVLIVATLPTSIFGNGVAGVLTQLYVCITDLTQSIAESREKRLSTRDSLITSVGDVHPRRVSIMQARLPTATATVQSSMASERLSLIALFEGCMGITLSIATMVMGPIIQHFGFVVCGWLIIIVTFLGAICCFLIPNTKLLWHRPGKPEAERLLPLKESDADDRKLKISACAKLKQAFSFVSAPVIFGQLTLLVASIVSPTDIPIFNLFLIGLPFEMSSTQVGLSLGLRGIGSALVNGLFVLFNMLVLQPKLAVVAAAVPKGIVAENGLTVGAAGAAGKPYDEVTMRKTKLRQARKIMLYMLIIVLSVMTVSRFLYGLSGSFSPPACFGVLFLGMALNAVQFYGPLIRALMSSLVSSEAQGRLFALLGFSEAFGTFIGATSLPMLFAVTVRIYVGFVFLLASALLFGGFLLACVTGFLLRRHRR</sequence>
<name>A0A0X3P548_SCHSO</name>